<evidence type="ECO:0000313" key="1">
    <source>
        <dbReference type="EMBL" id="KAJ2971728.1"/>
    </source>
</evidence>
<organism evidence="1 2">
    <name type="scientific">Zarea fungicola</name>
    <dbReference type="NCBI Taxonomy" id="93591"/>
    <lineage>
        <taxon>Eukaryota</taxon>
        <taxon>Fungi</taxon>
        <taxon>Dikarya</taxon>
        <taxon>Ascomycota</taxon>
        <taxon>Pezizomycotina</taxon>
        <taxon>Sordariomycetes</taxon>
        <taxon>Hypocreomycetidae</taxon>
        <taxon>Hypocreales</taxon>
        <taxon>Cordycipitaceae</taxon>
        <taxon>Zarea</taxon>
    </lineage>
</organism>
<sequence length="1518" mass="168186">MDVVIERFGSLEWSPLSSSVDQHWTPQVFKSDIETYPARPLLQWIKETSDFARSGRLQTVVLLLSLTILTLTVCFRRNQRRITSNNPASAVKWPYEIISQFWRACAVAFLVRAYLGNHAHLPTAGLGAYVFGLGLVRLSCSLQWRRRILYHVNLGLLATLSLLALAEFLPCAQYRIDCLTDRGINGSLISLIPYEFPDYDADEEPALEETISWFNYFCSYEWLTAVVWKGTCGRLDASAIPKLAWYDEPLYLLQKIQAARVIAKSTMWTTIRFQRIELLSMSFWAGSSFIFENVAPFGMFRLLDYLATPTMADYKPWVWLTMVFLGPLIRSLLFQQYVFTSTRLIVRVKSSMTQELYHKALESMELEDDPFQSAKRSGDNTSAAKAQKSTSAGRLANLMAADVDAVFRARDCIMIFVGVPAGTIVSLVGLYKMLGWASLVGTVVLILATPISFWLSRIMYKTQISVRKTQDARISLVTEYLASIRAIKFFAWEDAIAHKIIAARAKEQQGLWHIAVLQTVISQVTQAFPFFSLLVMFGLYVGVGDRRLDASTAFTTVFLVKNIRRNIMMASSLSRQFAGAIVAFGRLDKFFASAVPLVEYPIGPLRISNASFRRNKKAVFSLENISLNFVQGGLNVVTGQSGSGKSTLLMAILGETYLEAGAVTAPSDIAYASQTAWLQNDTIQNNILFGSPMDRLRYNRVIDACCLAVDFRELPLKDKTVVGENGTSLSGGQKARVALARALYSGASLILLDDIFSALDAKTSAGVWKRAFCSNLLKCRTTVLVTQIPWIASQADYAISLEKGRVVSAEANIGAVRRPITIAEVLGGDCDDDSGSTDTPTELELAANGDSNDVSNKTADGSVNRDIVNQEMRASGKVGRLTFLEYMGYFGSPIFGISCIVGLFLSNIFFFGGTFWLSVWVEAYNKRGYVDIAYYMGIYAAFTALELFSFGFIIIMFEWGAWRAARKLHNDFIRAIMSVPLSWFKTIPIGRITNRFSGDMASIDGMLSSLLRSALDAIMMLFFRIAAVSSIMPVFMIPAFFTCLFGVAIGEMYTRTAVVLKRLTSSSQSPVFSQFADTLSGLAVIRARDGKSKEFGNELATKLRIWSAASEANYNCNRWVAVRVDFVTSLVALFAGIIAVNQAGLVAAGLVGFSLTNANGLNQTILMLVRAMNDLEVEIQSFHRVKEYVKLEPEDANDIPYSDEGDYVDDETRVIPKNWPRGGEIEFRNVTIGYDPDGPNILTNVNLKFKAGERVAVVGRTGSGKSTLVLSLLRFTHIVSGQILYDGVDITTVPRERLRKGLTIIPQEAVLFNGTVASNLDPTGLLPYERLEKALENCRGIASFSRSDYSSDTDADAQDHHEGRNQGISLTTDVDAQGENFSHGQRQVLSLCRALIRDSKLMLLDEATASMDYETDRGIQKVLRTELETASGTRTLVTIAHRLRTIIDYDTVVVMSGGRVVEFGSPRDLFAANGYFYDMISHSGEMEELKTLLKIGADKDAMSTQSSSTQVEQGEQGE</sequence>
<dbReference type="Proteomes" id="UP001143910">
    <property type="component" value="Unassembled WGS sequence"/>
</dbReference>
<name>A0ACC1MY92_9HYPO</name>
<reference evidence="1" key="1">
    <citation type="submission" date="2022-08" db="EMBL/GenBank/DDBJ databases">
        <title>Genome Sequence of Lecanicillium fungicola.</title>
        <authorList>
            <person name="Buettner E."/>
        </authorList>
    </citation>
    <scope>NUCLEOTIDE SEQUENCE</scope>
    <source>
        <strain evidence="1">Babe33</strain>
    </source>
</reference>
<gene>
    <name evidence="1" type="ORF">NQ176_g7550</name>
</gene>
<keyword evidence="2" id="KW-1185">Reference proteome</keyword>
<proteinExistence type="predicted"/>
<comment type="caution">
    <text evidence="1">The sequence shown here is derived from an EMBL/GenBank/DDBJ whole genome shotgun (WGS) entry which is preliminary data.</text>
</comment>
<dbReference type="EMBL" id="JANJQO010001284">
    <property type="protein sequence ID" value="KAJ2971728.1"/>
    <property type="molecule type" value="Genomic_DNA"/>
</dbReference>
<accession>A0ACC1MY92</accession>
<protein>
    <submittedName>
        <fullName evidence="1">Uncharacterized protein</fullName>
    </submittedName>
</protein>
<evidence type="ECO:0000313" key="2">
    <source>
        <dbReference type="Proteomes" id="UP001143910"/>
    </source>
</evidence>